<keyword evidence="3" id="KW-1185">Reference proteome</keyword>
<gene>
    <name evidence="2" type="ORF">AKJ09_05694</name>
</gene>
<feature type="region of interest" description="Disordered" evidence="1">
    <location>
        <begin position="1"/>
        <end position="46"/>
    </location>
</feature>
<sequence length="374" mass="42648">MGEANVRRFDESPVSVDPKSTGRSDRSQRPHPWRRGRHGPMRRRDARASINRVSTLGEYVENVSIVIADHDLRSFLAQTDRDDLRVGPKAHDPDGSRIRSCRIRNRNRHEFAGHASRPETSPIEGEHQWARGSESGRRSATRRAVLERIPKDTAEGARGRQLQNTRPAPHRFPTMDADLDARRDAELQRLHDRNSFRSEGRRARLQTIGADDPALRPRSAFQTRLPTFCIDARRPSVRARSEKCPHPRFRDTLVNDGIGVLEKAPCQPTTGGLGPACKHDQKRQLHDAWCTELVAASIEEHDRVTCFGVGPSRELEERMLSRHGATNEFLRQRFLKKPLRRQQSLVRTASRQSRKAIEFPLRRRPGSGGSENER</sequence>
<feature type="region of interest" description="Disordered" evidence="1">
    <location>
        <begin position="112"/>
        <end position="175"/>
    </location>
</feature>
<evidence type="ECO:0000256" key="1">
    <source>
        <dbReference type="SAM" id="MobiDB-lite"/>
    </source>
</evidence>
<dbReference type="EMBL" id="CP012333">
    <property type="protein sequence ID" value="AKU99030.1"/>
    <property type="molecule type" value="Genomic_DNA"/>
</dbReference>
<dbReference type="KEGG" id="llu:AKJ09_05694"/>
<feature type="compositionally biased region" description="Basic and acidic residues" evidence="1">
    <location>
        <begin position="1"/>
        <end position="11"/>
    </location>
</feature>
<organism evidence="2 3">
    <name type="scientific">Labilithrix luteola</name>
    <dbReference type="NCBI Taxonomy" id="1391654"/>
    <lineage>
        <taxon>Bacteria</taxon>
        <taxon>Pseudomonadati</taxon>
        <taxon>Myxococcota</taxon>
        <taxon>Polyangia</taxon>
        <taxon>Polyangiales</taxon>
        <taxon>Labilitrichaceae</taxon>
        <taxon>Labilithrix</taxon>
    </lineage>
</organism>
<evidence type="ECO:0000313" key="2">
    <source>
        <dbReference type="EMBL" id="AKU99030.1"/>
    </source>
</evidence>
<feature type="compositionally biased region" description="Polar residues" evidence="1">
    <location>
        <begin position="341"/>
        <end position="351"/>
    </location>
</feature>
<name>A0A0K1PZR8_9BACT</name>
<feature type="compositionally biased region" description="Basic and acidic residues" evidence="1">
    <location>
        <begin position="144"/>
        <end position="158"/>
    </location>
</feature>
<accession>A0A0K1PZR8</accession>
<feature type="region of interest" description="Disordered" evidence="1">
    <location>
        <begin position="341"/>
        <end position="374"/>
    </location>
</feature>
<dbReference type="AlphaFoldDB" id="A0A0K1PZR8"/>
<reference evidence="2 3" key="1">
    <citation type="submission" date="2015-08" db="EMBL/GenBank/DDBJ databases">
        <authorList>
            <person name="Babu N.S."/>
            <person name="Beckwith C.J."/>
            <person name="Beseler K.G."/>
            <person name="Brison A."/>
            <person name="Carone J.V."/>
            <person name="Caskin T.P."/>
            <person name="Diamond M."/>
            <person name="Durham M.E."/>
            <person name="Foxe J.M."/>
            <person name="Go M."/>
            <person name="Henderson B.A."/>
            <person name="Jones I.B."/>
            <person name="McGettigan J.A."/>
            <person name="Micheletti S.J."/>
            <person name="Nasrallah M.E."/>
            <person name="Ortiz D."/>
            <person name="Piller C.R."/>
            <person name="Privatt S.R."/>
            <person name="Schneider S.L."/>
            <person name="Sharp S."/>
            <person name="Smith T.C."/>
            <person name="Stanton J.D."/>
            <person name="Ullery H.E."/>
            <person name="Wilson R.J."/>
            <person name="Serrano M.G."/>
            <person name="Buck G."/>
            <person name="Lee V."/>
            <person name="Wang Y."/>
            <person name="Carvalho R."/>
            <person name="Voegtly L."/>
            <person name="Shi R."/>
            <person name="Duckworth R."/>
            <person name="Johnson A."/>
            <person name="Loviza R."/>
            <person name="Walstead R."/>
            <person name="Shah Z."/>
            <person name="Kiflezghi M."/>
            <person name="Wade K."/>
            <person name="Ball S.L."/>
            <person name="Bradley K.W."/>
            <person name="Asai D.J."/>
            <person name="Bowman C.A."/>
            <person name="Russell D.A."/>
            <person name="Pope W.H."/>
            <person name="Jacobs-Sera D."/>
            <person name="Hendrix R.W."/>
            <person name="Hatfull G.F."/>
        </authorList>
    </citation>
    <scope>NUCLEOTIDE SEQUENCE [LARGE SCALE GENOMIC DNA]</scope>
    <source>
        <strain evidence="2 3">DSM 27648</strain>
    </source>
</reference>
<proteinExistence type="predicted"/>
<feature type="compositionally biased region" description="Basic and acidic residues" evidence="1">
    <location>
        <begin position="124"/>
        <end position="137"/>
    </location>
</feature>
<dbReference type="Proteomes" id="UP000064967">
    <property type="component" value="Chromosome"/>
</dbReference>
<evidence type="ECO:0000313" key="3">
    <source>
        <dbReference type="Proteomes" id="UP000064967"/>
    </source>
</evidence>
<feature type="compositionally biased region" description="Basic residues" evidence="1">
    <location>
        <begin position="29"/>
        <end position="41"/>
    </location>
</feature>
<protein>
    <submittedName>
        <fullName evidence="2">Uncharacterized protein</fullName>
    </submittedName>
</protein>